<feature type="transmembrane region" description="Helical" evidence="5">
    <location>
        <begin position="455"/>
        <end position="477"/>
    </location>
</feature>
<feature type="transmembrane region" description="Helical" evidence="5">
    <location>
        <begin position="148"/>
        <end position="169"/>
    </location>
</feature>
<keyword evidence="4 5" id="KW-0472">Membrane</keyword>
<keyword evidence="2 5" id="KW-0812">Transmembrane</keyword>
<feature type="transmembrane region" description="Helical" evidence="5">
    <location>
        <begin position="211"/>
        <end position="231"/>
    </location>
</feature>
<feature type="transmembrane region" description="Helical" evidence="5">
    <location>
        <begin position="422"/>
        <end position="443"/>
    </location>
</feature>
<reference evidence="7 8" key="1">
    <citation type="submission" date="2020-07" db="EMBL/GenBank/DDBJ databases">
        <title>Telomere length de novo assembly of all 7 chromosomes of the fungus, Metarhizium brunneum, using a novel assembly pipeline.</title>
        <authorList>
            <person name="Saud z."/>
            <person name="Kortsinoglou A."/>
            <person name="Kouvelis V.N."/>
            <person name="Butt T.M."/>
        </authorList>
    </citation>
    <scope>NUCLEOTIDE SEQUENCE [LARGE SCALE GENOMIC DNA]</scope>
    <source>
        <strain evidence="7 8">4556</strain>
    </source>
</reference>
<dbReference type="InterPro" id="IPR011701">
    <property type="entry name" value="MFS"/>
</dbReference>
<keyword evidence="3 5" id="KW-1133">Transmembrane helix</keyword>
<dbReference type="GO" id="GO:0022857">
    <property type="term" value="F:transmembrane transporter activity"/>
    <property type="evidence" value="ECO:0007669"/>
    <property type="project" value="InterPro"/>
</dbReference>
<feature type="transmembrane region" description="Helical" evidence="5">
    <location>
        <begin position="122"/>
        <end position="142"/>
    </location>
</feature>
<protein>
    <submittedName>
        <fullName evidence="7">MFS transporter cpaT</fullName>
    </submittedName>
</protein>
<feature type="transmembrane region" description="Helical" evidence="5">
    <location>
        <begin position="278"/>
        <end position="302"/>
    </location>
</feature>
<evidence type="ECO:0000313" key="8">
    <source>
        <dbReference type="Proteomes" id="UP000510686"/>
    </source>
</evidence>
<dbReference type="Proteomes" id="UP000510686">
    <property type="component" value="Chromosome 4"/>
</dbReference>
<dbReference type="RefSeq" id="XP_014540571.2">
    <property type="nucleotide sequence ID" value="XM_014685085.2"/>
</dbReference>
<evidence type="ECO:0000256" key="1">
    <source>
        <dbReference type="ARBA" id="ARBA00004141"/>
    </source>
</evidence>
<evidence type="ECO:0000259" key="6">
    <source>
        <dbReference type="PROSITE" id="PS50850"/>
    </source>
</evidence>
<name>A0A7D5YUP4_9HYPO</name>
<evidence type="ECO:0000256" key="4">
    <source>
        <dbReference type="ARBA" id="ARBA00023136"/>
    </source>
</evidence>
<comment type="subcellular location">
    <subcellularLocation>
        <location evidence="1">Membrane</location>
        <topology evidence="1">Multi-pass membrane protein</topology>
    </subcellularLocation>
</comment>
<dbReference type="Gene3D" id="1.20.1250.20">
    <property type="entry name" value="MFS general substrate transporter like domains"/>
    <property type="match status" value="1"/>
</dbReference>
<dbReference type="AlphaFoldDB" id="A0A7D5YUP4"/>
<dbReference type="PANTHER" id="PTHR23502">
    <property type="entry name" value="MAJOR FACILITATOR SUPERFAMILY"/>
    <property type="match status" value="1"/>
</dbReference>
<keyword evidence="8" id="KW-1185">Reference proteome</keyword>
<dbReference type="PROSITE" id="PS50850">
    <property type="entry name" value="MFS"/>
    <property type="match status" value="1"/>
</dbReference>
<sequence length="495" mass="52659">MAVRLGTMIANRQEAASLLVEEREQIILPAKFVDSGANGDADDAVEWSASFQWRIVALLALAAFTVTFNCVSIFPVANTVIRDLNGGNATRTDAVLLVTIWELGEAAGPLVIAPLSEMFGRYPVYVACNAVFFSGVVMSALAQNTTMFIAARAVAGMAVASNVLNPAIIGDMFPSEQRGSAMSIVMLASLVGGNLGPLLGGVVSQTLGWRAVLRIGAVLAGICGLLFLICFRETYTRSLDEKKLGVPGVEAVDDGESDVGFETSSSCLLDAVLRPARLLLDSGVLVCLSLFGSVVFALFYVVSVTLPGVLEGVYGLSEAETGLAFLANGIGSFIGIMLSKMYLDKTYVKLREANNGIGLPEYRLPVTIIGAVLLPLAVALYGWCAANQLPLMLLLLSVALMRLFPMLAFVPLMTYIVDAFGLYSASAMSGVIVIRCLACVLLPLATVHMSQALGHGWGCTLLGAVCMVLALIPMAILRYGQHWRQRCRYTSTFQT</sequence>
<evidence type="ECO:0000256" key="5">
    <source>
        <dbReference type="SAM" id="Phobius"/>
    </source>
</evidence>
<feature type="transmembrane region" description="Helical" evidence="5">
    <location>
        <begin position="364"/>
        <end position="383"/>
    </location>
</feature>
<feature type="transmembrane region" description="Helical" evidence="5">
    <location>
        <begin position="55"/>
        <end position="74"/>
    </location>
</feature>
<evidence type="ECO:0000256" key="3">
    <source>
        <dbReference type="ARBA" id="ARBA00022989"/>
    </source>
</evidence>
<dbReference type="EMBL" id="CP058935">
    <property type="protein sequence ID" value="QLI70202.1"/>
    <property type="molecule type" value="Genomic_DNA"/>
</dbReference>
<proteinExistence type="predicted"/>
<feature type="domain" description="Major facilitator superfamily (MFS) profile" evidence="6">
    <location>
        <begin position="55"/>
        <end position="482"/>
    </location>
</feature>
<dbReference type="GO" id="GO:0016020">
    <property type="term" value="C:membrane"/>
    <property type="evidence" value="ECO:0007669"/>
    <property type="project" value="UniProtKB-SubCell"/>
</dbReference>
<dbReference type="SUPFAM" id="SSF103473">
    <property type="entry name" value="MFS general substrate transporter"/>
    <property type="match status" value="1"/>
</dbReference>
<dbReference type="PANTHER" id="PTHR23502:SF163">
    <property type="entry name" value="MAJOR FACILITATOR SUPERFAMILY (MFS) PROFILE DOMAIN-CONTAINING PROTEIN"/>
    <property type="match status" value="1"/>
</dbReference>
<dbReference type="InterPro" id="IPR036259">
    <property type="entry name" value="MFS_trans_sf"/>
</dbReference>
<organism evidence="7 8">
    <name type="scientific">Metarhizium brunneum</name>
    <dbReference type="NCBI Taxonomy" id="500148"/>
    <lineage>
        <taxon>Eukaryota</taxon>
        <taxon>Fungi</taxon>
        <taxon>Dikarya</taxon>
        <taxon>Ascomycota</taxon>
        <taxon>Pezizomycotina</taxon>
        <taxon>Sordariomycetes</taxon>
        <taxon>Hypocreomycetidae</taxon>
        <taxon>Hypocreales</taxon>
        <taxon>Clavicipitaceae</taxon>
        <taxon>Metarhizium</taxon>
    </lineage>
</organism>
<feature type="transmembrane region" description="Helical" evidence="5">
    <location>
        <begin position="389"/>
        <end position="410"/>
    </location>
</feature>
<evidence type="ECO:0000256" key="2">
    <source>
        <dbReference type="ARBA" id="ARBA00022692"/>
    </source>
</evidence>
<accession>A0A7D5YUP4</accession>
<dbReference type="GeneID" id="26246678"/>
<dbReference type="InterPro" id="IPR020846">
    <property type="entry name" value="MFS_dom"/>
</dbReference>
<evidence type="ECO:0000313" key="7">
    <source>
        <dbReference type="EMBL" id="QLI70202.1"/>
    </source>
</evidence>
<dbReference type="OrthoDB" id="6770063at2759"/>
<feature type="transmembrane region" description="Helical" evidence="5">
    <location>
        <begin position="322"/>
        <end position="343"/>
    </location>
</feature>
<gene>
    <name evidence="7" type="primary">cpaT_1</name>
    <name evidence="7" type="ORF">G6M90_00g068150</name>
</gene>
<dbReference type="KEGG" id="mbrn:26246678"/>
<dbReference type="Pfam" id="PF07690">
    <property type="entry name" value="MFS_1"/>
    <property type="match status" value="1"/>
</dbReference>